<reference evidence="1 2" key="1">
    <citation type="journal article" date="2014" name="Genome Announc.">
        <title>Genome Sequence of Gammaproteobacterial Pseudohaliea rubra Type Strain DSM 19751, Isolated from Coastal Seawater of the Mediterranean Sea.</title>
        <authorList>
            <person name="Spring S."/>
            <person name="Fiebig A."/>
            <person name="Riedel T."/>
            <person name="Goker M."/>
            <person name="Klenk H.P."/>
        </authorList>
    </citation>
    <scope>NUCLEOTIDE SEQUENCE [LARGE SCALE GENOMIC DNA]</scope>
    <source>
        <strain evidence="1 2">DSM 19751</strain>
    </source>
</reference>
<evidence type="ECO:0000313" key="1">
    <source>
        <dbReference type="EMBL" id="KGE03274.1"/>
    </source>
</evidence>
<dbReference type="AlphaFoldDB" id="A0A095WXC9"/>
<keyword evidence="2" id="KW-1185">Reference proteome</keyword>
<dbReference type="InterPro" id="IPR036648">
    <property type="entry name" value="CN_Hdrase_a/SCN_Hdrase_g_sf"/>
</dbReference>
<dbReference type="STRING" id="1265313.HRUBRA_02139"/>
<name>A0A095WXC9_9GAMM</name>
<accession>A0A095WXC9</accession>
<dbReference type="EMBL" id="AUVB01000061">
    <property type="protein sequence ID" value="KGE03274.1"/>
    <property type="molecule type" value="Genomic_DNA"/>
</dbReference>
<dbReference type="NCBIfam" id="TIGR03793">
    <property type="entry name" value="leader_NHLP"/>
    <property type="match status" value="1"/>
</dbReference>
<proteinExistence type="predicted"/>
<dbReference type="SUPFAM" id="SSF56209">
    <property type="entry name" value="Nitrile hydratase alpha chain"/>
    <property type="match status" value="1"/>
</dbReference>
<dbReference type="RefSeq" id="WP_052094816.1">
    <property type="nucleotide sequence ID" value="NZ_KN234784.1"/>
</dbReference>
<comment type="caution">
    <text evidence="1">The sequence shown here is derived from an EMBL/GenBank/DDBJ whole genome shotgun (WGS) entry which is preliminary data.</text>
</comment>
<gene>
    <name evidence="1" type="ORF">HRUBRA_02139</name>
</gene>
<dbReference type="GO" id="GO:0046914">
    <property type="term" value="F:transition metal ion binding"/>
    <property type="evidence" value="ECO:0007669"/>
    <property type="project" value="InterPro"/>
</dbReference>
<sequence>MSNEIFLSSDEIQAVVQRVQTRAATDADFRALCLADPAAAAKEEAGVDVPADFTINVVDNNNADLTVVLPDFVDAAGEELSDADLEAVAGGSRCGGSCGGSSGICS</sequence>
<dbReference type="Proteomes" id="UP000029640">
    <property type="component" value="Unassembled WGS sequence"/>
</dbReference>
<evidence type="ECO:0008006" key="3">
    <source>
        <dbReference type="Google" id="ProtNLM"/>
    </source>
</evidence>
<protein>
    <recommendedName>
        <fullName evidence="3">NHLP leader peptide family natural product</fullName>
    </recommendedName>
</protein>
<dbReference type="GO" id="GO:0003824">
    <property type="term" value="F:catalytic activity"/>
    <property type="evidence" value="ECO:0007669"/>
    <property type="project" value="InterPro"/>
</dbReference>
<dbReference type="Gene3D" id="3.90.330.10">
    <property type="entry name" value="Nitrile hydratase alpha /Thiocyanate hydrolase gamma"/>
    <property type="match status" value="1"/>
</dbReference>
<evidence type="ECO:0000313" key="2">
    <source>
        <dbReference type="Proteomes" id="UP000029640"/>
    </source>
</evidence>
<dbReference type="InterPro" id="IPR022513">
    <property type="entry name" value="TOMM_pelo"/>
</dbReference>
<organism evidence="1 2">
    <name type="scientific">Pseudohaliea rubra DSM 19751</name>
    <dbReference type="NCBI Taxonomy" id="1265313"/>
    <lineage>
        <taxon>Bacteria</taxon>
        <taxon>Pseudomonadati</taxon>
        <taxon>Pseudomonadota</taxon>
        <taxon>Gammaproteobacteria</taxon>
        <taxon>Cellvibrionales</taxon>
        <taxon>Halieaceae</taxon>
        <taxon>Pseudohaliea</taxon>
    </lineage>
</organism>
<dbReference type="HOGENOM" id="CLU_2219455_0_0_6"/>